<dbReference type="InterPro" id="IPR007844">
    <property type="entry name" value="AsmA"/>
</dbReference>
<sequence>MSPRRLSLALGLATFTVAGISAALPWTIGTEEAARLVGRQLGAYGLSLGAEGPATLRLLPLPRLDFARTRITDQADAATLAEGGRLTIVLDPFSLVTGRIGIGSLTLDGARLPLSEDARWAGLLRRVSGQMRSGWFLRPHRLVLKDAVLIGLGQTEPEIQDLDLDLDWPAWGGTLDGTATFVWRGQRARASLTDLRPAALAEGTASPFTASLTWPGGSLSAEGDARRAAEPSRGLALEGTGRLETRSLPQTLAWIGRDAALAPLAETFALEGSFTAEGAALMLPRLRVRLGQNVLDGAAQASLATPRASVQATLAADSLNLAPLLGQLVRVLGLDGEERQAPALALQPFTGGDLDLRLSAAAARIGPVALEDMAASLLVRDGAVEIALNRAAIQGGTVKGRATLTSAGINGTETEVKAQGGLDQVDLGGLLIDLGAARWVLGPSQGSFSLEGRGRDLADLAARTAGRAVLSIDRGAIVGLDLADVIQRHGGVAAGALARRNGRTPFERASLSLRFADGIGEIAEGNLQASALSANLRGYVSLRDHSFRARAEVHPRTDSGRPGPLFDLAGPWDAVEVRAVRPGEAEPELPTGSAAPTAFQGVPGLILPGTARAYAP</sequence>
<dbReference type="OrthoDB" id="8003028at2"/>
<dbReference type="AlphaFoldDB" id="A0A509EBN0"/>
<evidence type="ECO:0000313" key="2">
    <source>
        <dbReference type="EMBL" id="VUD71706.1"/>
    </source>
</evidence>
<accession>A0A509EBN0</accession>
<evidence type="ECO:0000259" key="1">
    <source>
        <dbReference type="Pfam" id="PF05170"/>
    </source>
</evidence>
<name>A0A509EBN0_9HYPH</name>
<gene>
    <name evidence="2" type="ORF">MET9862_02292</name>
</gene>
<evidence type="ECO:0000313" key="3">
    <source>
        <dbReference type="Proteomes" id="UP000410984"/>
    </source>
</evidence>
<reference evidence="2 3" key="1">
    <citation type="submission" date="2019-06" db="EMBL/GenBank/DDBJ databases">
        <authorList>
            <person name="Rodrigo-Torres L."/>
            <person name="Arahal R. D."/>
            <person name="Lucena T."/>
        </authorList>
    </citation>
    <scope>NUCLEOTIDE SEQUENCE [LARGE SCALE GENOMIC DNA]</scope>
    <source>
        <strain evidence="2 3">SB0023/3</strain>
    </source>
</reference>
<organism evidence="2 3">
    <name type="scientific">Methylobacterium symbioticum</name>
    <dbReference type="NCBI Taxonomy" id="2584084"/>
    <lineage>
        <taxon>Bacteria</taxon>
        <taxon>Pseudomonadati</taxon>
        <taxon>Pseudomonadota</taxon>
        <taxon>Alphaproteobacteria</taxon>
        <taxon>Hyphomicrobiales</taxon>
        <taxon>Methylobacteriaceae</taxon>
        <taxon>Methylobacterium</taxon>
    </lineage>
</organism>
<proteinExistence type="predicted"/>
<dbReference type="GO" id="GO:0090313">
    <property type="term" value="P:regulation of protein targeting to membrane"/>
    <property type="evidence" value="ECO:0007669"/>
    <property type="project" value="TreeGrafter"/>
</dbReference>
<dbReference type="PANTHER" id="PTHR30441">
    <property type="entry name" value="DUF748 DOMAIN-CONTAINING PROTEIN"/>
    <property type="match status" value="1"/>
</dbReference>
<dbReference type="GO" id="GO:0005886">
    <property type="term" value="C:plasma membrane"/>
    <property type="evidence" value="ECO:0007669"/>
    <property type="project" value="TreeGrafter"/>
</dbReference>
<dbReference type="InterPro" id="IPR052894">
    <property type="entry name" value="AsmA-related"/>
</dbReference>
<keyword evidence="3" id="KW-1185">Reference proteome</keyword>
<dbReference type="Proteomes" id="UP000410984">
    <property type="component" value="Unassembled WGS sequence"/>
</dbReference>
<dbReference type="EMBL" id="CABFPH010000027">
    <property type="protein sequence ID" value="VUD71706.1"/>
    <property type="molecule type" value="Genomic_DNA"/>
</dbReference>
<dbReference type="PANTHER" id="PTHR30441:SF4">
    <property type="entry name" value="PROTEIN ASMA"/>
    <property type="match status" value="1"/>
</dbReference>
<dbReference type="Pfam" id="PF05170">
    <property type="entry name" value="AsmA"/>
    <property type="match status" value="1"/>
</dbReference>
<dbReference type="RefSeq" id="WP_142583085.1">
    <property type="nucleotide sequence ID" value="NZ_CABFPH010000027.1"/>
</dbReference>
<feature type="domain" description="AsmA" evidence="1">
    <location>
        <begin position="353"/>
        <end position="519"/>
    </location>
</feature>
<protein>
    <recommendedName>
        <fullName evidence="1">AsmA domain-containing protein</fullName>
    </recommendedName>
</protein>